<dbReference type="Proteomes" id="UP001269968">
    <property type="component" value="Unassembled WGS sequence"/>
</dbReference>
<comment type="function">
    <text evidence="3">Component of the RavA-ViaA chaperone complex, which may act on the membrane to optimize the function of some of the respiratory chains. ViaA stimulates the ATPase activity of RavA.</text>
</comment>
<dbReference type="PANTHER" id="PTHR36846">
    <property type="entry name" value="PROTEIN VIAA"/>
    <property type="match status" value="1"/>
</dbReference>
<evidence type="ECO:0000313" key="5">
    <source>
        <dbReference type="EMBL" id="MDY4377905.1"/>
    </source>
</evidence>
<dbReference type="InterPro" id="IPR023481">
    <property type="entry name" value="Uncharacterised_ViaA"/>
</dbReference>
<comment type="subcellular location">
    <subcellularLocation>
        <location evidence="3">Cytoplasm</location>
    </subcellularLocation>
</comment>
<keyword evidence="1 3" id="KW-0963">Cytoplasm</keyword>
<dbReference type="RefSeq" id="WP_320714099.1">
    <property type="nucleotide sequence ID" value="NZ_JAXHOZ010000032.1"/>
</dbReference>
<evidence type="ECO:0000256" key="1">
    <source>
        <dbReference type="ARBA" id="ARBA00022490"/>
    </source>
</evidence>
<dbReference type="InterPro" id="IPR002035">
    <property type="entry name" value="VWF_A"/>
</dbReference>
<dbReference type="AlphaFoldDB" id="A0AAW9H2C0"/>
<protein>
    <recommendedName>
        <fullName evidence="3">Regulatory protein ViaA</fullName>
    </recommendedName>
    <alternativeName>
        <fullName evidence="3">VWA interacting with AAA+ ATPase</fullName>
    </alternativeName>
</protein>
<dbReference type="CDD" id="cd01462">
    <property type="entry name" value="VWA_YIEM_type"/>
    <property type="match status" value="1"/>
</dbReference>
<dbReference type="SMART" id="SM00327">
    <property type="entry name" value="VWA"/>
    <property type="match status" value="1"/>
</dbReference>
<comment type="similarity">
    <text evidence="3">Belongs to the ViaA family.</text>
</comment>
<evidence type="ECO:0000256" key="2">
    <source>
        <dbReference type="ARBA" id="ARBA00023186"/>
    </source>
</evidence>
<organism evidence="5 6">
    <name type="scientific">Pectobacterium brasiliense</name>
    <dbReference type="NCBI Taxonomy" id="180957"/>
    <lineage>
        <taxon>Bacteria</taxon>
        <taxon>Pseudomonadati</taxon>
        <taxon>Pseudomonadota</taxon>
        <taxon>Gammaproteobacteria</taxon>
        <taxon>Enterobacterales</taxon>
        <taxon>Pectobacteriaceae</taxon>
        <taxon>Pectobacterium</taxon>
    </lineage>
</organism>
<dbReference type="InterPro" id="IPR008912">
    <property type="entry name" value="Uncharacterised_CoxE"/>
</dbReference>
<dbReference type="SUPFAM" id="SSF53300">
    <property type="entry name" value="vWA-like"/>
    <property type="match status" value="1"/>
</dbReference>
<accession>A0AAW9H2C0</accession>
<dbReference type="Pfam" id="PF05762">
    <property type="entry name" value="VWA_CoxE"/>
    <property type="match status" value="1"/>
</dbReference>
<dbReference type="GO" id="GO:0005829">
    <property type="term" value="C:cytosol"/>
    <property type="evidence" value="ECO:0007669"/>
    <property type="project" value="TreeGrafter"/>
</dbReference>
<dbReference type="Gene3D" id="3.40.50.410">
    <property type="entry name" value="von Willebrand factor, type A domain"/>
    <property type="match status" value="1"/>
</dbReference>
<sequence length="494" mass="57120">MITLESLEILLSIDENELLDELIMTLLATPQIAFFFEKFPSLKSSLLNDIPKWKETLKQRLRTTQIPPELEKEFSCYQHSLSLDNRTFQTRLPEIMDTLNTVESPFIAQASQLIDPPYPDRNLEQKLTNGLHALFLQRWRLSLTLQTVSLHQQLMEQEREILLDELQQRLTLSGKLEPILVENENAAGRLWDLSVAQRIHTDPRPLLDFGAFLQRQPELQKLAEQLGRSRETKSILTQDAPQKAFRVSVREPATVPEQVSGIHQSDDILRLMPTELAALGISELEFEFYRRLLEHRLLTYRLQGENWREKIMERPVIHQRNEQQPRGPFIVCVDTSGSMGGFNERCAKAFCLALMRIALADNRRCYIMLFSTGVVKYELTSADGLEQAIRFLSQSFRGGTDMSACLSALLDKMDEALWHDADAVVISDFIAQRLPDEVVNKVKSRQKQLQHRFHAVAMSDHGKPGIMRIFDHIWRFDTGLKSRLMRRWQHGKTH</sequence>
<keyword evidence="2 3" id="KW-0143">Chaperone</keyword>
<dbReference type="NCBIfam" id="NF008230">
    <property type="entry name" value="PRK10997.1"/>
    <property type="match status" value="1"/>
</dbReference>
<feature type="domain" description="VWFA" evidence="4">
    <location>
        <begin position="326"/>
        <end position="490"/>
    </location>
</feature>
<gene>
    <name evidence="3 5" type="primary">viaA</name>
    <name evidence="5" type="ORF">SOV92_08685</name>
</gene>
<dbReference type="EMBL" id="JAXHOZ010000032">
    <property type="protein sequence ID" value="MDY4377905.1"/>
    <property type="molecule type" value="Genomic_DNA"/>
</dbReference>
<proteinExistence type="inferred from homology"/>
<comment type="caution">
    <text evidence="5">The sequence shown here is derived from an EMBL/GenBank/DDBJ whole genome shotgun (WGS) entry which is preliminary data.</text>
</comment>
<dbReference type="InterPro" id="IPR036465">
    <property type="entry name" value="vWFA_dom_sf"/>
</dbReference>
<name>A0AAW9H2C0_9GAMM</name>
<comment type="subunit">
    <text evidence="3">Homodimer. Interacts with RavA.</text>
</comment>
<dbReference type="HAMAP" id="MF_01626">
    <property type="entry name" value="ViaA"/>
    <property type="match status" value="1"/>
</dbReference>
<dbReference type="PANTHER" id="PTHR36846:SF1">
    <property type="entry name" value="PROTEIN VIAA"/>
    <property type="match status" value="1"/>
</dbReference>
<evidence type="ECO:0000256" key="3">
    <source>
        <dbReference type="HAMAP-Rule" id="MF_01626"/>
    </source>
</evidence>
<reference evidence="5" key="1">
    <citation type="submission" date="2023-11" db="EMBL/GenBank/DDBJ databases">
        <title>Comparative genomics revealed phylogeny of phytopathogenic Pectobacterium aroidearum based on whole-genome sequencing and function of putative horizontal acquire islands in P. aroidearum PccS1.</title>
        <authorList>
            <person name="Fan J."/>
            <person name="Yang L."/>
        </authorList>
    </citation>
    <scope>NUCLEOTIDE SEQUENCE</scope>
    <source>
        <strain evidence="5">NJAU140</strain>
    </source>
</reference>
<evidence type="ECO:0000259" key="4">
    <source>
        <dbReference type="SMART" id="SM00327"/>
    </source>
</evidence>
<evidence type="ECO:0000313" key="6">
    <source>
        <dbReference type="Proteomes" id="UP001269968"/>
    </source>
</evidence>